<dbReference type="EMBL" id="JACHXV010000014">
    <property type="protein sequence ID" value="MBB3174967.1"/>
    <property type="molecule type" value="Genomic_DNA"/>
</dbReference>
<evidence type="ECO:0000313" key="4">
    <source>
        <dbReference type="Proteomes" id="UP000557688"/>
    </source>
</evidence>
<organism evidence="3 4">
    <name type="scientific">Endobacter medicaginis</name>
    <dbReference type="NCBI Taxonomy" id="1181271"/>
    <lineage>
        <taxon>Bacteria</taxon>
        <taxon>Pseudomonadati</taxon>
        <taxon>Pseudomonadota</taxon>
        <taxon>Alphaproteobacteria</taxon>
        <taxon>Acetobacterales</taxon>
        <taxon>Acetobacteraceae</taxon>
        <taxon>Endobacter</taxon>
    </lineage>
</organism>
<dbReference type="PANTHER" id="PTHR37947:SF1">
    <property type="entry name" value="BLL2462 PROTEIN"/>
    <property type="match status" value="1"/>
</dbReference>
<accession>A0A839UYL8</accession>
<dbReference type="Gene3D" id="3.40.50.880">
    <property type="match status" value="1"/>
</dbReference>
<feature type="transmembrane region" description="Helical" evidence="2">
    <location>
        <begin position="682"/>
        <end position="702"/>
    </location>
</feature>
<keyword evidence="2" id="KW-0812">Transmembrane</keyword>
<feature type="transmembrane region" description="Helical" evidence="2">
    <location>
        <begin position="12"/>
        <end position="37"/>
    </location>
</feature>
<comment type="caution">
    <text evidence="3">The sequence shown here is derived from an EMBL/GenBank/DDBJ whole genome shotgun (WGS) entry which is preliminary data.</text>
</comment>
<dbReference type="CDD" id="cd03143">
    <property type="entry name" value="A4_beta-galactosidase_middle_domain"/>
    <property type="match status" value="1"/>
</dbReference>
<keyword evidence="2" id="KW-1133">Transmembrane helix</keyword>
<dbReference type="PANTHER" id="PTHR37947">
    <property type="entry name" value="BLL2462 PROTEIN"/>
    <property type="match status" value="1"/>
</dbReference>
<evidence type="ECO:0008006" key="5">
    <source>
        <dbReference type="Google" id="ProtNLM"/>
    </source>
</evidence>
<reference evidence="3 4" key="1">
    <citation type="submission" date="2020-08" db="EMBL/GenBank/DDBJ databases">
        <title>Genomic Encyclopedia of Type Strains, Phase III (KMG-III): the genomes of soil and plant-associated and newly described type strains.</title>
        <authorList>
            <person name="Whitman W."/>
        </authorList>
    </citation>
    <scope>NUCLEOTIDE SEQUENCE [LARGE SCALE GENOMIC DNA]</scope>
    <source>
        <strain evidence="3 4">CECT 8088</strain>
    </source>
</reference>
<evidence type="ECO:0000256" key="1">
    <source>
        <dbReference type="SAM" id="MobiDB-lite"/>
    </source>
</evidence>
<feature type="region of interest" description="Disordered" evidence="1">
    <location>
        <begin position="548"/>
        <end position="569"/>
    </location>
</feature>
<gene>
    <name evidence="3" type="ORF">FHR90_002814</name>
</gene>
<dbReference type="AlphaFoldDB" id="A0A839UYL8"/>
<keyword evidence="4" id="KW-1185">Reference proteome</keyword>
<dbReference type="Proteomes" id="UP000557688">
    <property type="component" value="Unassembled WGS sequence"/>
</dbReference>
<evidence type="ECO:0000256" key="2">
    <source>
        <dbReference type="SAM" id="Phobius"/>
    </source>
</evidence>
<dbReference type="RefSeq" id="WP_183275427.1">
    <property type="nucleotide sequence ID" value="NZ_JACHXV010000014.1"/>
</dbReference>
<dbReference type="SUPFAM" id="SSF52317">
    <property type="entry name" value="Class I glutamine amidotransferase-like"/>
    <property type="match status" value="1"/>
</dbReference>
<keyword evidence="2" id="KW-0472">Membrane</keyword>
<dbReference type="InterPro" id="IPR029062">
    <property type="entry name" value="Class_I_gatase-like"/>
</dbReference>
<proteinExistence type="predicted"/>
<protein>
    <recommendedName>
        <fullName evidence="5">Glutamine amidotransferase domain-containing protein</fullName>
    </recommendedName>
</protein>
<sequence>MISPLARTSVQFALLLPVWALALLGVLTALALGAALWRRTPGAILRAAAACVILLWASGPQMLAETVGKLPQTVLLLTDRTASMSLRQRAAIADATAASLAAELPPDTRLRRVDIPASPTGGTRLFAALESGLADIPAGQLAGVVALTDGQVHDAPAQLPARLGAGAGQAPLSVLIPAAGEEHDRRLRILEAPPYAIVGKVATIRVQIDDLGPDPDRGATAELRVHRAGGPDTARSVAVGEPQTLEVPIDHAGPTLIELEAAPLPGEVSDVNNRATLRINGVRDKLRVLLISGAPNQGERVWRRLLKADPSVELVHFTILRPPDKDDLTPLSELALIQFPVRTLFQDKIDQFDLIILDQFDDSTRLPDAYLANIADFVRQGGGLLMTAGPEFIGPGSLQDTPLGDILPVHVPVDGGLHEQRLVPELTELGRRHPVTADLPGVTPSGTDWGPWYRELLGQTPREGSETLMSGPTPEGGRTPLLVLDHVEQGRVAMLLSDQIWLWSRGEGGGGPQAELLRRLSHWLMKEPQLDEEQLDAAITDGTLTVTRRSAASSPVETVRVHHPDGTVTPLPLAATTPGTATATLPAAAPGIWEIEDGTRHAWAAAAESDALELSDLRATAERLAPLARGAAGSLHFLGSDPAHPAVPALRVVGPGDAAGGPGWIGLRPGNATALTGARATALLPAWVALPLALLLLMCGWWREARRS</sequence>
<name>A0A839UYL8_9PROT</name>
<evidence type="ECO:0000313" key="3">
    <source>
        <dbReference type="EMBL" id="MBB3174967.1"/>
    </source>
</evidence>
<feature type="transmembrane region" description="Helical" evidence="2">
    <location>
        <begin position="44"/>
        <end position="63"/>
    </location>
</feature>